<organism evidence="2 3">
    <name type="scientific">Panagrolaimus davidi</name>
    <dbReference type="NCBI Taxonomy" id="227884"/>
    <lineage>
        <taxon>Eukaryota</taxon>
        <taxon>Metazoa</taxon>
        <taxon>Ecdysozoa</taxon>
        <taxon>Nematoda</taxon>
        <taxon>Chromadorea</taxon>
        <taxon>Rhabditida</taxon>
        <taxon>Tylenchina</taxon>
        <taxon>Panagrolaimomorpha</taxon>
        <taxon>Panagrolaimoidea</taxon>
        <taxon>Panagrolaimidae</taxon>
        <taxon>Panagrolaimus</taxon>
    </lineage>
</organism>
<reference evidence="3" key="1">
    <citation type="submission" date="2022-11" db="UniProtKB">
        <authorList>
            <consortium name="WormBaseParasite"/>
        </authorList>
    </citation>
    <scope>IDENTIFICATION</scope>
</reference>
<proteinExistence type="predicted"/>
<dbReference type="WBParaSite" id="PDA_v2.g1037.t1">
    <property type="protein sequence ID" value="PDA_v2.g1037.t1"/>
    <property type="gene ID" value="PDA_v2.g1037"/>
</dbReference>
<dbReference type="InterPro" id="IPR018108">
    <property type="entry name" value="MCP_transmembrane"/>
</dbReference>
<dbReference type="GO" id="GO:0016020">
    <property type="term" value="C:membrane"/>
    <property type="evidence" value="ECO:0007669"/>
    <property type="project" value="UniProtKB-UniRule"/>
</dbReference>
<evidence type="ECO:0000313" key="3">
    <source>
        <dbReference type="WBParaSite" id="PDA_v2.g1037.t1"/>
    </source>
</evidence>
<evidence type="ECO:0000256" key="1">
    <source>
        <dbReference type="PROSITE-ProRule" id="PRU00282"/>
    </source>
</evidence>
<sequence length="101" mass="11191">MKKLTTNPLIPKLQKSQFSVFSKRYKINKPLKKYCPPTIETHLAVAAPGNPNEVKIGTPKYMLLSGFAGGIVSGGSHFLVTPLDVVHVRIQVTYFTFVMNT</sequence>
<keyword evidence="2" id="KW-1185">Reference proteome</keyword>
<feature type="repeat" description="Solcar" evidence="1">
    <location>
        <begin position="60"/>
        <end position="101"/>
    </location>
</feature>
<dbReference type="Proteomes" id="UP000887578">
    <property type="component" value="Unplaced"/>
</dbReference>
<dbReference type="AlphaFoldDB" id="A0A914NZP8"/>
<keyword evidence="1" id="KW-0812">Transmembrane</keyword>
<protein>
    <submittedName>
        <fullName evidence="3">Uncharacterized protein</fullName>
    </submittedName>
</protein>
<dbReference type="PROSITE" id="PS50920">
    <property type="entry name" value="SOLCAR"/>
    <property type="match status" value="1"/>
</dbReference>
<accession>A0A914NZP8</accession>
<keyword evidence="1" id="KW-0472">Membrane</keyword>
<name>A0A914NZP8_9BILA</name>
<evidence type="ECO:0000313" key="2">
    <source>
        <dbReference type="Proteomes" id="UP000887578"/>
    </source>
</evidence>